<dbReference type="Pfam" id="PF13913">
    <property type="entry name" value="zf-C2HC_2"/>
    <property type="match status" value="1"/>
</dbReference>
<dbReference type="PROSITE" id="PS52027">
    <property type="entry name" value="ZF_C2HC_C3H"/>
    <property type="match status" value="1"/>
</dbReference>
<evidence type="ECO:0000313" key="6">
    <source>
        <dbReference type="Proteomes" id="UP000240569"/>
    </source>
</evidence>
<keyword evidence="2" id="KW-0863">Zinc-finger</keyword>
<evidence type="ECO:0000256" key="2">
    <source>
        <dbReference type="ARBA" id="ARBA00022771"/>
    </source>
</evidence>
<name>A0A2R6A6D6_9ARCH</name>
<comment type="caution">
    <text evidence="5">The sequence shown here is derived from an EMBL/GenBank/DDBJ whole genome shotgun (WGS) entry which is preliminary data.</text>
</comment>
<dbReference type="EMBL" id="NEXD01000186">
    <property type="protein sequence ID" value="PSN82022.1"/>
    <property type="molecule type" value="Genomic_DNA"/>
</dbReference>
<evidence type="ECO:0000259" key="4">
    <source>
        <dbReference type="PROSITE" id="PS52027"/>
    </source>
</evidence>
<evidence type="ECO:0000256" key="1">
    <source>
        <dbReference type="ARBA" id="ARBA00022723"/>
    </source>
</evidence>
<reference evidence="5 6" key="1">
    <citation type="submission" date="2017-04" db="EMBL/GenBank/DDBJ databases">
        <title>Novel microbial lineages endemic to geothermal iron-oxide mats fill important gaps in the evolutionary history of Archaea.</title>
        <authorList>
            <person name="Jay Z.J."/>
            <person name="Beam J.P."/>
            <person name="Dlakic M."/>
            <person name="Rusch D.B."/>
            <person name="Kozubal M.A."/>
            <person name="Inskeep W.P."/>
        </authorList>
    </citation>
    <scope>NUCLEOTIDE SEQUENCE [LARGE SCALE GENOMIC DNA]</scope>
    <source>
        <strain evidence="5">BE_D</strain>
    </source>
</reference>
<sequence>MICFLVFSMVMSEVIRMAGIRIYPLVKCPVCGKKYSATYLEKHIRKCSEKK</sequence>
<organism evidence="5 6">
    <name type="scientific">Candidatus Marsarchaeota G1 archaeon BE_D</name>
    <dbReference type="NCBI Taxonomy" id="1978156"/>
    <lineage>
        <taxon>Archaea</taxon>
        <taxon>Candidatus Marsarchaeota</taxon>
        <taxon>Candidatus Marsarchaeota group 1</taxon>
    </lineage>
</organism>
<dbReference type="Proteomes" id="UP000240569">
    <property type="component" value="Unassembled WGS sequence"/>
</dbReference>
<proteinExistence type="predicted"/>
<dbReference type="InterPro" id="IPR049899">
    <property type="entry name" value="Znf_C2HC_C3H"/>
</dbReference>
<keyword evidence="3" id="KW-0862">Zinc</keyword>
<protein>
    <recommendedName>
        <fullName evidence="4">C2HC/C3H-type domain-containing protein</fullName>
    </recommendedName>
</protein>
<feature type="domain" description="C2HC/C3H-type" evidence="4">
    <location>
        <begin position="24"/>
        <end position="51"/>
    </location>
</feature>
<dbReference type="AlphaFoldDB" id="A0A2R6A6D6"/>
<keyword evidence="1" id="KW-0479">Metal-binding</keyword>
<gene>
    <name evidence="5" type="ORF">B9Q02_12235</name>
</gene>
<dbReference type="GO" id="GO:0008270">
    <property type="term" value="F:zinc ion binding"/>
    <property type="evidence" value="ECO:0007669"/>
    <property type="project" value="UniProtKB-KW"/>
</dbReference>
<evidence type="ECO:0000313" key="5">
    <source>
        <dbReference type="EMBL" id="PSN82022.1"/>
    </source>
</evidence>
<accession>A0A2R6A6D6</accession>
<evidence type="ECO:0000256" key="3">
    <source>
        <dbReference type="ARBA" id="ARBA00022833"/>
    </source>
</evidence>
<dbReference type="Gene3D" id="3.30.160.60">
    <property type="entry name" value="Classic Zinc Finger"/>
    <property type="match status" value="1"/>
</dbReference>